<dbReference type="RefSeq" id="WP_377773053.1">
    <property type="nucleotide sequence ID" value="NZ_JBHUOQ010000001.1"/>
</dbReference>
<sequence length="278" mass="32128">MALPYVELNDGNELPVIGFGTVSLKGNSGALKISEAVRNGYRFIDTAYNYENEGTVGRAIKQSGLKRSEFFVQSKLPGRYHGYEDAMEAIQESLYRADLEYFDLYIIHWPNPKEDQYVEAWRALIDAQKNGWIKSIGVSNFMPEHIDRLISETGVKPVLNQIELHPKFNQREMRKYHDENNIVTMAWSPLGRLRYLKDSKVIDELAEKYSVNIGQLVLRWHYQHGVVTIPRSSNGSRQRGNLDIFNFEISGDDMKKIDAETVEDGRIDDQDPREYQEF</sequence>
<dbReference type="SUPFAM" id="SSF51430">
    <property type="entry name" value="NAD(P)-linked oxidoreductase"/>
    <property type="match status" value="1"/>
</dbReference>
<organism evidence="5 6">
    <name type="scientific">Corticicoccus populi</name>
    <dbReference type="NCBI Taxonomy" id="1812821"/>
    <lineage>
        <taxon>Bacteria</taxon>
        <taxon>Bacillati</taxon>
        <taxon>Bacillota</taxon>
        <taxon>Bacilli</taxon>
        <taxon>Bacillales</taxon>
        <taxon>Staphylococcaceae</taxon>
        <taxon>Corticicoccus</taxon>
    </lineage>
</organism>
<dbReference type="PROSITE" id="PS00063">
    <property type="entry name" value="ALDOKETO_REDUCTASE_3"/>
    <property type="match status" value="1"/>
</dbReference>
<keyword evidence="6" id="KW-1185">Reference proteome</keyword>
<keyword evidence="3" id="KW-0560">Oxidoreductase</keyword>
<evidence type="ECO:0000259" key="4">
    <source>
        <dbReference type="Pfam" id="PF00248"/>
    </source>
</evidence>
<name>A0ABW5WUV1_9STAP</name>
<accession>A0ABW5WUV1</accession>
<dbReference type="PIRSF" id="PIRSF000097">
    <property type="entry name" value="AKR"/>
    <property type="match status" value="1"/>
</dbReference>
<evidence type="ECO:0000256" key="2">
    <source>
        <dbReference type="ARBA" id="ARBA00022857"/>
    </source>
</evidence>
<protein>
    <submittedName>
        <fullName evidence="5">Aldo/keto reductase</fullName>
    </submittedName>
</protein>
<dbReference type="InterPro" id="IPR036812">
    <property type="entry name" value="NAD(P)_OxRdtase_dom_sf"/>
</dbReference>
<dbReference type="CDD" id="cd19132">
    <property type="entry name" value="AKR_AKR5D1_E1"/>
    <property type="match status" value="1"/>
</dbReference>
<evidence type="ECO:0000256" key="3">
    <source>
        <dbReference type="ARBA" id="ARBA00023002"/>
    </source>
</evidence>
<dbReference type="PRINTS" id="PR00069">
    <property type="entry name" value="ALDKETRDTASE"/>
</dbReference>
<dbReference type="PROSITE" id="PS00062">
    <property type="entry name" value="ALDOKETO_REDUCTASE_2"/>
    <property type="match status" value="1"/>
</dbReference>
<evidence type="ECO:0000313" key="6">
    <source>
        <dbReference type="Proteomes" id="UP001597519"/>
    </source>
</evidence>
<gene>
    <name evidence="5" type="ORF">ACFSX4_07310</name>
</gene>
<feature type="domain" description="NADP-dependent oxidoreductase" evidence="4">
    <location>
        <begin position="17"/>
        <end position="259"/>
    </location>
</feature>
<dbReference type="Proteomes" id="UP001597519">
    <property type="component" value="Unassembled WGS sequence"/>
</dbReference>
<dbReference type="InterPro" id="IPR018170">
    <property type="entry name" value="Aldo/ket_reductase_CS"/>
</dbReference>
<comment type="caution">
    <text evidence="5">The sequence shown here is derived from an EMBL/GenBank/DDBJ whole genome shotgun (WGS) entry which is preliminary data.</text>
</comment>
<dbReference type="InterPro" id="IPR020471">
    <property type="entry name" value="AKR"/>
</dbReference>
<dbReference type="EMBL" id="JBHUOQ010000001">
    <property type="protein sequence ID" value="MFD2830277.1"/>
    <property type="molecule type" value="Genomic_DNA"/>
</dbReference>
<evidence type="ECO:0000256" key="1">
    <source>
        <dbReference type="ARBA" id="ARBA00007905"/>
    </source>
</evidence>
<dbReference type="Gene3D" id="3.20.20.100">
    <property type="entry name" value="NADP-dependent oxidoreductase domain"/>
    <property type="match status" value="1"/>
</dbReference>
<dbReference type="PANTHER" id="PTHR43827:SF3">
    <property type="entry name" value="NADP-DEPENDENT OXIDOREDUCTASE DOMAIN-CONTAINING PROTEIN"/>
    <property type="match status" value="1"/>
</dbReference>
<proteinExistence type="inferred from homology"/>
<keyword evidence="2" id="KW-0521">NADP</keyword>
<dbReference type="PANTHER" id="PTHR43827">
    <property type="entry name" value="2,5-DIKETO-D-GLUCONIC ACID REDUCTASE"/>
    <property type="match status" value="1"/>
</dbReference>
<reference evidence="6" key="1">
    <citation type="journal article" date="2019" name="Int. J. Syst. Evol. Microbiol.">
        <title>The Global Catalogue of Microorganisms (GCM) 10K type strain sequencing project: providing services to taxonomists for standard genome sequencing and annotation.</title>
        <authorList>
            <consortium name="The Broad Institute Genomics Platform"/>
            <consortium name="The Broad Institute Genome Sequencing Center for Infectious Disease"/>
            <person name="Wu L."/>
            <person name="Ma J."/>
        </authorList>
    </citation>
    <scope>NUCLEOTIDE SEQUENCE [LARGE SCALE GENOMIC DNA]</scope>
    <source>
        <strain evidence="6">KCTC 33575</strain>
    </source>
</reference>
<comment type="similarity">
    <text evidence="1">Belongs to the aldo/keto reductase family.</text>
</comment>
<evidence type="ECO:0000313" key="5">
    <source>
        <dbReference type="EMBL" id="MFD2830277.1"/>
    </source>
</evidence>
<dbReference type="InterPro" id="IPR023210">
    <property type="entry name" value="NADP_OxRdtase_dom"/>
</dbReference>
<dbReference type="Pfam" id="PF00248">
    <property type="entry name" value="Aldo_ket_red"/>
    <property type="match status" value="1"/>
</dbReference>